<dbReference type="InterPro" id="IPR014284">
    <property type="entry name" value="RNA_pol_sigma-70_dom"/>
</dbReference>
<comment type="caution">
    <text evidence="4">The sequence shown here is derived from an EMBL/GenBank/DDBJ whole genome shotgun (WGS) entry which is preliminary data.</text>
</comment>
<dbReference type="PANTHER" id="PTHR30173:SF36">
    <property type="entry name" value="ECF RNA POLYMERASE SIGMA FACTOR SIGJ"/>
    <property type="match status" value="1"/>
</dbReference>
<dbReference type="InterPro" id="IPR032710">
    <property type="entry name" value="NTF2-like_dom_sf"/>
</dbReference>
<accession>A0A7X3HFR0</accession>
<feature type="domain" description="RNA polymerase sigma factor 70 region 4 type 2" evidence="3">
    <location>
        <begin position="114"/>
        <end position="166"/>
    </location>
</feature>
<dbReference type="Gene3D" id="1.10.10.10">
    <property type="entry name" value="Winged helix-like DNA-binding domain superfamily/Winged helix DNA-binding domain"/>
    <property type="match status" value="1"/>
</dbReference>
<dbReference type="PANTHER" id="PTHR30173">
    <property type="entry name" value="SIGMA 19 FACTOR"/>
    <property type="match status" value="1"/>
</dbReference>
<dbReference type="Pfam" id="PF04542">
    <property type="entry name" value="Sigma70_r2"/>
    <property type="match status" value="1"/>
</dbReference>
<evidence type="ECO:0000313" key="4">
    <source>
        <dbReference type="EMBL" id="MWK60209.1"/>
    </source>
</evidence>
<evidence type="ECO:0000256" key="1">
    <source>
        <dbReference type="ARBA" id="ARBA00011344"/>
    </source>
</evidence>
<dbReference type="InterPro" id="IPR036388">
    <property type="entry name" value="WH-like_DNA-bd_sf"/>
</dbReference>
<sequence length="302" mass="33030">MSATLDPVVAQRPRLFGLAYRMLGSAAQAEDTVQEAYARWYAEPRTEVRNQAGFLTTVVTRLCLDHLKSARVQRERYPGPWLAEPLALEPTDLATPGDEASAEQELERLETISLAFLALLESLTPLERAVYLLHEVFDYSHAEVASILGRNETSCRQVQRRAHRALQSRRPAADNREGHGQLLMAFLQACQDGDLPGLERLLADDVVARSDGGGKVTAARRPLLGARAVARLYLGLARQPRAVGVQVRSVNGWPALVVSEDGRLIAVIQVHCRGARIVAIDAVLNPDKLARLAGELGLQVAV</sequence>
<protein>
    <submittedName>
        <fullName evidence="4">Sigma-70 family RNA polymerase sigma factor</fullName>
    </submittedName>
</protein>
<dbReference type="Gene3D" id="1.10.1740.10">
    <property type="match status" value="1"/>
</dbReference>
<name>A0A7X3HFR0_9GAMM</name>
<dbReference type="InterPro" id="IPR013325">
    <property type="entry name" value="RNA_pol_sigma_r2"/>
</dbReference>
<proteinExistence type="predicted"/>
<dbReference type="NCBIfam" id="NF007214">
    <property type="entry name" value="PRK09636.1"/>
    <property type="match status" value="1"/>
</dbReference>
<dbReference type="Proteomes" id="UP000461288">
    <property type="component" value="Unassembled WGS sequence"/>
</dbReference>
<dbReference type="Gene3D" id="3.10.450.50">
    <property type="match status" value="1"/>
</dbReference>
<comment type="subunit">
    <text evidence="1">Interacts transiently with the RNA polymerase catalytic core formed by RpoA, RpoB, RpoC and RpoZ (2 alpha, 1 beta, 1 beta' and 1 omega subunit) to form the RNA polymerase holoenzyme that can initiate transcription.</text>
</comment>
<dbReference type="AlphaFoldDB" id="A0A7X3HFR0"/>
<dbReference type="RefSeq" id="WP_160483371.1">
    <property type="nucleotide sequence ID" value="NZ_CP126342.1"/>
</dbReference>
<dbReference type="NCBIfam" id="TIGR02937">
    <property type="entry name" value="sigma70-ECF"/>
    <property type="match status" value="1"/>
</dbReference>
<evidence type="ECO:0000259" key="3">
    <source>
        <dbReference type="Pfam" id="PF08281"/>
    </source>
</evidence>
<dbReference type="GO" id="GO:0016987">
    <property type="term" value="F:sigma factor activity"/>
    <property type="evidence" value="ECO:0007669"/>
    <property type="project" value="InterPro"/>
</dbReference>
<dbReference type="InterPro" id="IPR013324">
    <property type="entry name" value="RNA_pol_sigma_r3/r4-like"/>
</dbReference>
<dbReference type="SUPFAM" id="SSF54427">
    <property type="entry name" value="NTF2-like"/>
    <property type="match status" value="1"/>
</dbReference>
<dbReference type="SUPFAM" id="SSF88946">
    <property type="entry name" value="Sigma2 domain of RNA polymerase sigma factors"/>
    <property type="match status" value="1"/>
</dbReference>
<evidence type="ECO:0000313" key="5">
    <source>
        <dbReference type="Proteomes" id="UP000461288"/>
    </source>
</evidence>
<organism evidence="4 5">
    <name type="scientific">Metapseudomonas otitidis</name>
    <dbReference type="NCBI Taxonomy" id="319939"/>
    <lineage>
        <taxon>Bacteria</taxon>
        <taxon>Pseudomonadati</taxon>
        <taxon>Pseudomonadota</taxon>
        <taxon>Gammaproteobacteria</taxon>
        <taxon>Pseudomonadales</taxon>
        <taxon>Pseudomonadaceae</taxon>
        <taxon>Metapseudomonas</taxon>
    </lineage>
</organism>
<gene>
    <name evidence="4" type="ORF">GO594_29905</name>
</gene>
<dbReference type="GO" id="GO:0003677">
    <property type="term" value="F:DNA binding"/>
    <property type="evidence" value="ECO:0007669"/>
    <property type="project" value="InterPro"/>
</dbReference>
<dbReference type="EMBL" id="WTFN01000176">
    <property type="protein sequence ID" value="MWK60209.1"/>
    <property type="molecule type" value="Genomic_DNA"/>
</dbReference>
<dbReference type="GO" id="GO:0006352">
    <property type="term" value="P:DNA-templated transcription initiation"/>
    <property type="evidence" value="ECO:0007669"/>
    <property type="project" value="InterPro"/>
</dbReference>
<reference evidence="4 5" key="1">
    <citation type="submission" date="2019-12" db="EMBL/GenBank/DDBJ databases">
        <title>Draft genome sequence of Pseudomonas otitidis recovered from a chicken carcass.</title>
        <authorList>
            <person name="Vieira T.R."/>
            <person name="Oliviera E.F.C."/>
            <person name="Silva N.M.V."/>
            <person name="Sambrano G.E."/>
            <person name="Cibulski S.P."/>
            <person name="Cardoso M.R.I."/>
        </authorList>
    </citation>
    <scope>NUCLEOTIDE SEQUENCE [LARGE SCALE GENOMIC DNA]</scope>
    <source>
        <strain evidence="4 5">25_K</strain>
    </source>
</reference>
<evidence type="ECO:0000259" key="2">
    <source>
        <dbReference type="Pfam" id="PF04542"/>
    </source>
</evidence>
<dbReference type="Pfam" id="PF08281">
    <property type="entry name" value="Sigma70_r4_2"/>
    <property type="match status" value="1"/>
</dbReference>
<dbReference type="InterPro" id="IPR007627">
    <property type="entry name" value="RNA_pol_sigma70_r2"/>
</dbReference>
<feature type="domain" description="RNA polymerase sigma-70 region 2" evidence="2">
    <location>
        <begin position="12"/>
        <end position="71"/>
    </location>
</feature>
<dbReference type="InterPro" id="IPR052704">
    <property type="entry name" value="ECF_Sigma-70_Domain"/>
</dbReference>
<dbReference type="SUPFAM" id="SSF88659">
    <property type="entry name" value="Sigma3 and sigma4 domains of RNA polymerase sigma factors"/>
    <property type="match status" value="1"/>
</dbReference>
<dbReference type="InterPro" id="IPR013249">
    <property type="entry name" value="RNA_pol_sigma70_r4_t2"/>
</dbReference>